<sequence length="60" mass="6583">MFDDQLVLRIDRDLGVLADAELGMGRHRMPVGIGDLDAAVLDGLDELFPCPKGHVPLEIR</sequence>
<accession>A0A411LEU8</accession>
<evidence type="ECO:0000313" key="2">
    <source>
        <dbReference type="EMBL" id="QPT07511.1"/>
    </source>
</evidence>
<name>A0A411LEU8_SPHPI</name>
<gene>
    <name evidence="1" type="ORF">HKX06_01875</name>
    <name evidence="2" type="ORF">I6G38_11790</name>
</gene>
<reference evidence="1 3" key="1">
    <citation type="submission" date="2020-05" db="EMBL/GenBank/DDBJ databases">
        <title>Draft Genome Sequences of Sphingomonas sp. Isolated from the International Space Station.</title>
        <authorList>
            <person name="Bijlani S."/>
            <person name="Singh N.K."/>
            <person name="Mason C.E."/>
            <person name="Wang C.C."/>
            <person name="Venkateswaran K."/>
        </authorList>
    </citation>
    <scope>NUCLEOTIDE SEQUENCE [LARGE SCALE GENOMIC DNA]</scope>
    <source>
        <strain evidence="1 3">FKI-L5-BR-P1</strain>
    </source>
</reference>
<organism evidence="1 3">
    <name type="scientific">Sphingomonas paucimobilis</name>
    <name type="common">Pseudomonas paucimobilis</name>
    <dbReference type="NCBI Taxonomy" id="13689"/>
    <lineage>
        <taxon>Bacteria</taxon>
        <taxon>Pseudomonadati</taxon>
        <taxon>Pseudomonadota</taxon>
        <taxon>Alphaproteobacteria</taxon>
        <taxon>Sphingomonadales</taxon>
        <taxon>Sphingomonadaceae</taxon>
        <taxon>Sphingomonas</taxon>
    </lineage>
</organism>
<dbReference type="Proteomes" id="UP000550136">
    <property type="component" value="Unassembled WGS sequence"/>
</dbReference>
<dbReference type="Proteomes" id="UP000594836">
    <property type="component" value="Chromosome"/>
</dbReference>
<dbReference type="EMBL" id="CP065713">
    <property type="protein sequence ID" value="QPT07511.1"/>
    <property type="molecule type" value="Genomic_DNA"/>
</dbReference>
<reference evidence="2 4" key="2">
    <citation type="submission" date="2020-12" db="EMBL/GenBank/DDBJ databases">
        <title>FDA dAtabase for Regulatory Grade micrObial Sequences (FDA-ARGOS): Supporting development and validation of Infectious Disease Dx tests.</title>
        <authorList>
            <person name="Sproer C."/>
            <person name="Gronow S."/>
            <person name="Severitt S."/>
            <person name="Schroder I."/>
            <person name="Tallon L."/>
            <person name="Sadzewicz L."/>
            <person name="Zhao X."/>
            <person name="Boylan J."/>
            <person name="Ott S."/>
            <person name="Bowen H."/>
            <person name="Vavikolanu K."/>
            <person name="Mehta A."/>
            <person name="Aluvathingal J."/>
            <person name="Nadendla S."/>
            <person name="Lowell S."/>
            <person name="Myers T."/>
            <person name="Yan Y."/>
            <person name="Sichtig H."/>
        </authorList>
    </citation>
    <scope>NUCLEOTIDE SEQUENCE [LARGE SCALE GENOMIC DNA]</scope>
    <source>
        <strain evidence="2 4">FDAARGOS_881</strain>
    </source>
</reference>
<dbReference type="GeneID" id="78529015"/>
<proteinExistence type="predicted"/>
<dbReference type="EMBL" id="JABEOU010000006">
    <property type="protein sequence ID" value="NNG56140.1"/>
    <property type="molecule type" value="Genomic_DNA"/>
</dbReference>
<evidence type="ECO:0000313" key="4">
    <source>
        <dbReference type="Proteomes" id="UP000594836"/>
    </source>
</evidence>
<evidence type="ECO:0000313" key="1">
    <source>
        <dbReference type="EMBL" id="NNG56140.1"/>
    </source>
</evidence>
<dbReference type="RefSeq" id="WP_045078121.1">
    <property type="nucleotide sequence ID" value="NZ_AP023323.1"/>
</dbReference>
<dbReference type="AlphaFoldDB" id="A0A411LEU8"/>
<evidence type="ECO:0000313" key="3">
    <source>
        <dbReference type="Proteomes" id="UP000550136"/>
    </source>
</evidence>
<protein>
    <submittedName>
        <fullName evidence="1">Uncharacterized protein</fullName>
    </submittedName>
</protein>